<dbReference type="Proteomes" id="UP000325105">
    <property type="component" value="Unassembled WGS sequence"/>
</dbReference>
<protein>
    <submittedName>
        <fullName evidence="1">Uncharacterized protein</fullName>
    </submittedName>
</protein>
<proteinExistence type="predicted"/>
<organism evidence="1 2">
    <name type="scientific">Sphingobacterium allocomposti</name>
    <dbReference type="NCBI Taxonomy" id="415956"/>
    <lineage>
        <taxon>Bacteria</taxon>
        <taxon>Pseudomonadati</taxon>
        <taxon>Bacteroidota</taxon>
        <taxon>Sphingobacteriia</taxon>
        <taxon>Sphingobacteriales</taxon>
        <taxon>Sphingobacteriaceae</taxon>
        <taxon>Sphingobacterium</taxon>
    </lineage>
</organism>
<evidence type="ECO:0000313" key="1">
    <source>
        <dbReference type="EMBL" id="TYP89466.1"/>
    </source>
</evidence>
<dbReference type="RefSeq" id="WP_148910055.1">
    <property type="nucleotide sequence ID" value="NZ_VNHX01000027.1"/>
</dbReference>
<dbReference type="EMBL" id="VNHX01000027">
    <property type="protein sequence ID" value="TYP89466.1"/>
    <property type="molecule type" value="Genomic_DNA"/>
</dbReference>
<accession>A0A5S5D2T5</accession>
<comment type="caution">
    <text evidence="1">The sequence shown here is derived from an EMBL/GenBank/DDBJ whole genome shotgun (WGS) entry which is preliminary data.</text>
</comment>
<name>A0A5S5D2T5_9SPHI</name>
<keyword evidence="2" id="KW-1185">Reference proteome</keyword>
<evidence type="ECO:0000313" key="2">
    <source>
        <dbReference type="Proteomes" id="UP000325105"/>
    </source>
</evidence>
<reference evidence="1 2" key="1">
    <citation type="submission" date="2019-07" db="EMBL/GenBank/DDBJ databases">
        <title>Genomic Encyclopedia of Archaeal and Bacterial Type Strains, Phase II (KMG-II): from individual species to whole genera.</title>
        <authorList>
            <person name="Goeker M."/>
        </authorList>
    </citation>
    <scope>NUCLEOTIDE SEQUENCE [LARGE SCALE GENOMIC DNA]</scope>
    <source>
        <strain evidence="1 2">DSM 18850</strain>
    </source>
</reference>
<gene>
    <name evidence="1" type="ORF">BC792_12767</name>
</gene>
<dbReference type="AlphaFoldDB" id="A0A5S5D2T5"/>
<sequence length="88" mass="10281">MDYNELERIAERIALRSLSILSEKRKQEFADKIQVTKSEIIEAFDLATFKDITGRLGLMPIRKNGGKNGKVYYSTKKVLELTEKWYHD</sequence>